<dbReference type="RefSeq" id="WP_053839800.1">
    <property type="nucleotide sequence ID" value="NZ_CP076250.1"/>
</dbReference>
<accession>A0A0K2ZFP3</accession>
<proteinExistence type="predicted"/>
<dbReference type="SUPFAM" id="SSF52833">
    <property type="entry name" value="Thioredoxin-like"/>
    <property type="match status" value="1"/>
</dbReference>
<dbReference type="PANTHER" id="PTHR46388">
    <property type="entry name" value="NHL REPEAT-CONTAINING PROTEIN 2"/>
    <property type="match status" value="1"/>
</dbReference>
<name>A0A0K2ZFP3_9XANT</name>
<dbReference type="InterPro" id="IPR011042">
    <property type="entry name" value="6-blade_b-propeller_TolB-like"/>
</dbReference>
<dbReference type="Gene3D" id="3.40.30.10">
    <property type="entry name" value="Glutaredoxin"/>
    <property type="match status" value="1"/>
</dbReference>
<dbReference type="Pfam" id="PF01436">
    <property type="entry name" value="NHL"/>
    <property type="match status" value="2"/>
</dbReference>
<gene>
    <name evidence="2" type="ORF">XTPLMG728_0324</name>
</gene>
<dbReference type="InterPro" id="IPR001258">
    <property type="entry name" value="NHL_repeat"/>
</dbReference>
<evidence type="ECO:0000313" key="2">
    <source>
        <dbReference type="EMBL" id="CTP83787.1"/>
    </source>
</evidence>
<dbReference type="EMBL" id="CXOK01000009">
    <property type="protein sequence ID" value="CTP83787.1"/>
    <property type="molecule type" value="Genomic_DNA"/>
</dbReference>
<keyword evidence="1" id="KW-0677">Repeat</keyword>
<dbReference type="Proteomes" id="UP000041247">
    <property type="component" value="Unassembled WGS sequence"/>
</dbReference>
<evidence type="ECO:0000313" key="3">
    <source>
        <dbReference type="Proteomes" id="UP000041247"/>
    </source>
</evidence>
<protein>
    <submittedName>
        <fullName evidence="2">Nhl repeat protein</fullName>
    </submittedName>
</protein>
<organism evidence="2 3">
    <name type="scientific">Xanthomonas graminis pv. poae</name>
    <dbReference type="NCBI Taxonomy" id="227946"/>
    <lineage>
        <taxon>Bacteria</taxon>
        <taxon>Pseudomonadati</taxon>
        <taxon>Pseudomonadota</taxon>
        <taxon>Gammaproteobacteria</taxon>
        <taxon>Lysobacterales</taxon>
        <taxon>Lysobacteraceae</taxon>
        <taxon>Xanthomonas</taxon>
        <taxon>Xanthomonas translucens group</taxon>
        <taxon>Xanthomonas graminis</taxon>
    </lineage>
</organism>
<evidence type="ECO:0000256" key="1">
    <source>
        <dbReference type="ARBA" id="ARBA00022737"/>
    </source>
</evidence>
<dbReference type="Gene3D" id="2.120.10.30">
    <property type="entry name" value="TolB, C-terminal domain"/>
    <property type="match status" value="2"/>
</dbReference>
<dbReference type="AlphaFoldDB" id="A0A0K2ZFP3"/>
<sequence>MNAIAALELPQPGIWLNAAPTTLREQQGRALVLAFVNAASVWCAQRLGELAQWQARNPGRLQLIVVQVPRFDSEREPQRALKLLRSQGVSAPILLDADWAAWQRFGVQAWPTLVLLDAGGYERERLVGIGGADLEKALNALCAGQSLPLDEELRDARETQPEPRLSLRFPVGLALADDRLYIADSGHHRILECTTGGRVLRQFGLGTADFIDGGISEAAFHRPRGLALERGVLYVADTGNHALRRINLLSGHVDTLCGNGRAGEPVEGPVQHPQQAPLNHPQAVVVADNQVHLAMAGDNRIWSYELGNRCLRWRAGAGALELRDGSGHLAAFAQPCSLAAVQQVLYVCDALGSAVRALQLRGDLVQTLLGGQGPWEFGNEDGPRSRARLQFPQAIALSPDAPLLWIADSGNGSLRSLRLGGGDLSTTPLPRRLHGPAGLAVSAGTVWIAETDAHAVLRYDVASGELSDVPISE</sequence>
<dbReference type="InterPro" id="IPR036249">
    <property type="entry name" value="Thioredoxin-like_sf"/>
</dbReference>
<dbReference type="PANTHER" id="PTHR46388:SF2">
    <property type="entry name" value="NHL REPEAT-CONTAINING PROTEIN 2"/>
    <property type="match status" value="1"/>
</dbReference>
<reference evidence="2 3" key="1">
    <citation type="submission" date="2015-07" db="EMBL/GenBank/DDBJ databases">
        <authorList>
            <person name="Noorani M."/>
        </authorList>
    </citation>
    <scope>NUCLEOTIDE SEQUENCE [LARGE SCALE GENOMIC DNA]</scope>
    <source>
        <strain evidence="2">LMG728</strain>
    </source>
</reference>
<dbReference type="SUPFAM" id="SSF101898">
    <property type="entry name" value="NHL repeat"/>
    <property type="match status" value="1"/>
</dbReference>